<dbReference type="EMBL" id="CP118101">
    <property type="protein sequence ID" value="WDH84604.1"/>
    <property type="molecule type" value="Genomic_DNA"/>
</dbReference>
<keyword evidence="5" id="KW-1185">Reference proteome</keyword>
<evidence type="ECO:0000313" key="5">
    <source>
        <dbReference type="Proteomes" id="UP001221519"/>
    </source>
</evidence>
<dbReference type="Gene3D" id="3.60.40.10">
    <property type="entry name" value="PPM-type phosphatase domain"/>
    <property type="match status" value="1"/>
</dbReference>
<dbReference type="EMBL" id="CP118108">
    <property type="protein sequence ID" value="WDI04287.1"/>
    <property type="molecule type" value="Genomic_DNA"/>
</dbReference>
<protein>
    <recommendedName>
        <fullName evidence="1">PPM-type phosphatase domain-containing protein</fullName>
    </recommendedName>
</protein>
<dbReference type="RefSeq" id="WP_052511637.1">
    <property type="nucleotide sequence ID" value="NZ_CP118101.1"/>
</dbReference>
<sequence>MKSLRMSMPGHEKAHPEENFHFVSSQQADHPLTSYKGRLTCRYGYGLAAESATYGDNGQDFAAIHVEGDVCTFVLCDGVSMSYYGDFAARYLGKALHGWMLETKEWSVSRLQQYLTNITIPASRELSTYQAVHHEKVPIMLREVLETKKKHGSQSMYICGRIQLGSGKKGSTLQLAWQGDSRIRLFQNGTELEQSFEVTRATSERWSTLQGPIGGTPHVYEKSFKSSEQIVLRLYTDGMGELDPIGLHLPDEQIQVLLDAHHTGGLEDDAAFIEISFTS</sequence>
<dbReference type="PROSITE" id="PS51746">
    <property type="entry name" value="PPM_2"/>
    <property type="match status" value="1"/>
</dbReference>
<evidence type="ECO:0000313" key="4">
    <source>
        <dbReference type="Proteomes" id="UP001220962"/>
    </source>
</evidence>
<dbReference type="InterPro" id="IPR001932">
    <property type="entry name" value="PPM-type_phosphatase-like_dom"/>
</dbReference>
<dbReference type="SUPFAM" id="SSF81606">
    <property type="entry name" value="PP2C-like"/>
    <property type="match status" value="1"/>
</dbReference>
<evidence type="ECO:0000313" key="2">
    <source>
        <dbReference type="EMBL" id="WDH84604.1"/>
    </source>
</evidence>
<feature type="domain" description="PPM-type phosphatase" evidence="1">
    <location>
        <begin position="44"/>
        <end position="277"/>
    </location>
</feature>
<dbReference type="Proteomes" id="UP001220962">
    <property type="component" value="Chromosome"/>
</dbReference>
<organism evidence="2 4">
    <name type="scientific">Paenibacillus urinalis</name>
    <dbReference type="NCBI Taxonomy" id="521520"/>
    <lineage>
        <taxon>Bacteria</taxon>
        <taxon>Bacillati</taxon>
        <taxon>Bacillota</taxon>
        <taxon>Bacilli</taxon>
        <taxon>Bacillales</taxon>
        <taxon>Paenibacillaceae</taxon>
        <taxon>Paenibacillus</taxon>
    </lineage>
</organism>
<dbReference type="AlphaFoldDB" id="A0AAX3N6I1"/>
<dbReference type="Proteomes" id="UP001221519">
    <property type="component" value="Chromosome"/>
</dbReference>
<dbReference type="InterPro" id="IPR036457">
    <property type="entry name" value="PPM-type-like_dom_sf"/>
</dbReference>
<accession>A0AAX3N6I1</accession>
<gene>
    <name evidence="2" type="ORF">PUW23_10490</name>
    <name evidence="3" type="ORF">PUW25_10175</name>
</gene>
<name>A0AAX3N6I1_9BACL</name>
<evidence type="ECO:0000313" key="3">
    <source>
        <dbReference type="EMBL" id="WDI04287.1"/>
    </source>
</evidence>
<reference evidence="2 5" key="1">
    <citation type="submission" date="2023-02" db="EMBL/GenBank/DDBJ databases">
        <title>Pathogen: clinical or host-associated sample.</title>
        <authorList>
            <person name="Hergert J."/>
            <person name="Casey R."/>
            <person name="Wagner J."/>
            <person name="Young E.L."/>
            <person name="Oakeson K.F."/>
        </authorList>
    </citation>
    <scope>NUCLEOTIDE SEQUENCE</scope>
    <source>
        <strain evidence="3 5">2022CK-00829</strain>
        <strain evidence="2">2022CK-00830</strain>
    </source>
</reference>
<proteinExistence type="predicted"/>
<evidence type="ECO:0000259" key="1">
    <source>
        <dbReference type="PROSITE" id="PS51746"/>
    </source>
</evidence>